<dbReference type="InterPro" id="IPR036388">
    <property type="entry name" value="WH-like_DNA-bd_sf"/>
</dbReference>
<dbReference type="SUPFAM" id="SSF51206">
    <property type="entry name" value="cAMP-binding domain-like"/>
    <property type="match status" value="1"/>
</dbReference>
<keyword evidence="3" id="KW-0804">Transcription</keyword>
<dbReference type="GO" id="GO:0003677">
    <property type="term" value="F:DNA binding"/>
    <property type="evidence" value="ECO:0007669"/>
    <property type="project" value="UniProtKB-KW"/>
</dbReference>
<gene>
    <name evidence="5" type="ordered locus">Selin_2013</name>
</gene>
<feature type="domain" description="HTH crp-type" evidence="4">
    <location>
        <begin position="143"/>
        <end position="216"/>
    </location>
</feature>
<keyword evidence="1" id="KW-0805">Transcription regulation</keyword>
<dbReference type="GO" id="GO:0003700">
    <property type="term" value="F:DNA-binding transcription factor activity"/>
    <property type="evidence" value="ECO:0007669"/>
    <property type="project" value="TreeGrafter"/>
</dbReference>
<dbReference type="eggNOG" id="COG0664">
    <property type="taxonomic scope" value="Bacteria"/>
</dbReference>
<dbReference type="KEGG" id="din:Selin_2013"/>
<dbReference type="CDD" id="cd00092">
    <property type="entry name" value="HTH_CRP"/>
    <property type="match status" value="1"/>
</dbReference>
<dbReference type="InterPro" id="IPR014710">
    <property type="entry name" value="RmlC-like_jellyroll"/>
</dbReference>
<evidence type="ECO:0000313" key="5">
    <source>
        <dbReference type="EMBL" id="ADU66733.1"/>
    </source>
</evidence>
<protein>
    <submittedName>
        <fullName evidence="5">Cyclic nucleotide-binding protein</fullName>
    </submittedName>
</protein>
<dbReference type="CDD" id="cd00038">
    <property type="entry name" value="CAP_ED"/>
    <property type="match status" value="1"/>
</dbReference>
<dbReference type="InterPro" id="IPR036390">
    <property type="entry name" value="WH_DNA-bd_sf"/>
</dbReference>
<dbReference type="Gene3D" id="2.60.120.10">
    <property type="entry name" value="Jelly Rolls"/>
    <property type="match status" value="1"/>
</dbReference>
<evidence type="ECO:0000256" key="1">
    <source>
        <dbReference type="ARBA" id="ARBA00023015"/>
    </source>
</evidence>
<dbReference type="RefSeq" id="WP_013506613.1">
    <property type="nucleotide sequence ID" value="NC_014836.1"/>
</dbReference>
<dbReference type="InParanoid" id="E6W2I3"/>
<evidence type="ECO:0000256" key="2">
    <source>
        <dbReference type="ARBA" id="ARBA00023125"/>
    </source>
</evidence>
<dbReference type="AlphaFoldDB" id="E6W2I3"/>
<evidence type="ECO:0000313" key="6">
    <source>
        <dbReference type="Proteomes" id="UP000002572"/>
    </source>
</evidence>
<proteinExistence type="predicted"/>
<dbReference type="PANTHER" id="PTHR24567">
    <property type="entry name" value="CRP FAMILY TRANSCRIPTIONAL REGULATORY PROTEIN"/>
    <property type="match status" value="1"/>
</dbReference>
<dbReference type="Gene3D" id="1.10.10.10">
    <property type="entry name" value="Winged helix-like DNA-binding domain superfamily/Winged helix DNA-binding domain"/>
    <property type="match status" value="1"/>
</dbReference>
<dbReference type="InterPro" id="IPR050397">
    <property type="entry name" value="Env_Response_Regulators"/>
</dbReference>
<organism evidence="5 6">
    <name type="scientific">Desulfurispirillum indicum (strain ATCC BAA-1389 / DSM 22839 / S5)</name>
    <dbReference type="NCBI Taxonomy" id="653733"/>
    <lineage>
        <taxon>Bacteria</taxon>
        <taxon>Pseudomonadati</taxon>
        <taxon>Chrysiogenota</taxon>
        <taxon>Chrysiogenia</taxon>
        <taxon>Chrysiogenales</taxon>
        <taxon>Chrysiogenaceae</taxon>
        <taxon>Desulfurispirillum</taxon>
    </lineage>
</organism>
<dbReference type="InterPro" id="IPR000595">
    <property type="entry name" value="cNMP-bd_dom"/>
</dbReference>
<dbReference type="Proteomes" id="UP000002572">
    <property type="component" value="Chromosome"/>
</dbReference>
<dbReference type="EMBL" id="CP002432">
    <property type="protein sequence ID" value="ADU66733.1"/>
    <property type="molecule type" value="Genomic_DNA"/>
</dbReference>
<sequence>MRGGKSDSGFHTMKNMAELPADLLDTYLERCQRRTADKNGILFGPHEAPDFIYMVLQGSVRIFLSCPNGKEFTISVLQRGGVYSGHARGFGMAMAAQTQIALVHVSDFREIMEQNPAFMLSVVAILGDALKNTVNIIENLAFREVDKRLMHYLAEAIRRSGEPVREGILLDMGLTQEQIATAIGSTRQTVSSQLRQLENKGILRTRSRKILILQPAYFLESTADSPSL</sequence>
<keyword evidence="6" id="KW-1185">Reference proteome</keyword>
<dbReference type="Pfam" id="PF13545">
    <property type="entry name" value="HTH_Crp_2"/>
    <property type="match status" value="1"/>
</dbReference>
<accession>E6W2I3</accession>
<dbReference type="PROSITE" id="PS51063">
    <property type="entry name" value="HTH_CRP_2"/>
    <property type="match status" value="1"/>
</dbReference>
<evidence type="ECO:0000259" key="4">
    <source>
        <dbReference type="PROSITE" id="PS51063"/>
    </source>
</evidence>
<dbReference type="GO" id="GO:0005829">
    <property type="term" value="C:cytosol"/>
    <property type="evidence" value="ECO:0007669"/>
    <property type="project" value="TreeGrafter"/>
</dbReference>
<dbReference type="SMART" id="SM00419">
    <property type="entry name" value="HTH_CRP"/>
    <property type="match status" value="1"/>
</dbReference>
<dbReference type="STRING" id="653733.Selin_2013"/>
<name>E6W2I3_DESIS</name>
<dbReference type="HOGENOM" id="CLU_075053_3_7_0"/>
<dbReference type="InterPro" id="IPR012318">
    <property type="entry name" value="HTH_CRP"/>
</dbReference>
<dbReference type="InterPro" id="IPR018490">
    <property type="entry name" value="cNMP-bd_dom_sf"/>
</dbReference>
<keyword evidence="2" id="KW-0238">DNA-binding</keyword>
<dbReference type="SUPFAM" id="SSF46785">
    <property type="entry name" value="Winged helix' DNA-binding domain"/>
    <property type="match status" value="1"/>
</dbReference>
<dbReference type="PANTHER" id="PTHR24567:SF26">
    <property type="entry name" value="REGULATORY PROTEIN YEIL"/>
    <property type="match status" value="1"/>
</dbReference>
<evidence type="ECO:0000256" key="3">
    <source>
        <dbReference type="ARBA" id="ARBA00023163"/>
    </source>
</evidence>
<reference evidence="5 6" key="1">
    <citation type="submission" date="2010-12" db="EMBL/GenBank/DDBJ databases">
        <title>Complete sequence of Desulfurispirillum indicum S5.</title>
        <authorList>
            <consortium name="US DOE Joint Genome Institute"/>
            <person name="Lucas S."/>
            <person name="Copeland A."/>
            <person name="Lapidus A."/>
            <person name="Cheng J.-F."/>
            <person name="Goodwin L."/>
            <person name="Pitluck S."/>
            <person name="Chertkov O."/>
            <person name="Held B."/>
            <person name="Detter J.C."/>
            <person name="Han C."/>
            <person name="Tapia R."/>
            <person name="Land M."/>
            <person name="Hauser L."/>
            <person name="Kyrpides N."/>
            <person name="Ivanova N."/>
            <person name="Mikhailova N."/>
            <person name="Haggblom M."/>
            <person name="Rauschenbach I."/>
            <person name="Bini E."/>
            <person name="Woyke T."/>
        </authorList>
    </citation>
    <scope>NUCLEOTIDE SEQUENCE [LARGE SCALE GENOMIC DNA]</scope>
    <source>
        <strain evidence="6">ATCC BAA-1389 / DSM 22839 / S5</strain>
    </source>
</reference>